<dbReference type="EMBL" id="CP012159">
    <property type="protein sequence ID" value="AKT37213.1"/>
    <property type="molecule type" value="Genomic_DNA"/>
</dbReference>
<reference evidence="1 2" key="1">
    <citation type="submission" date="2015-07" db="EMBL/GenBank/DDBJ databases">
        <title>Genome analysis of myxobacterium Chondromyces crocatus Cm c5 reveals a high potential for natural compound synthesis and the genetic basis for the loss of fruiting body formation.</title>
        <authorList>
            <person name="Zaburannyi N."/>
            <person name="Bunk B."/>
            <person name="Maier J."/>
            <person name="Overmann J."/>
            <person name="Mueller R."/>
        </authorList>
    </citation>
    <scope>NUCLEOTIDE SEQUENCE [LARGE SCALE GENOMIC DNA]</scope>
    <source>
        <strain evidence="1 2">Cm c5</strain>
    </source>
</reference>
<name>A0A0K1E9G4_CHOCO</name>
<evidence type="ECO:0000313" key="1">
    <source>
        <dbReference type="EMBL" id="AKT37213.1"/>
    </source>
</evidence>
<dbReference type="Pfam" id="PF11227">
    <property type="entry name" value="DUF3025"/>
    <property type="match status" value="1"/>
</dbReference>
<gene>
    <name evidence="1" type="ORF">CMC5_013440</name>
</gene>
<accession>A0A0K1E9G4</accession>
<evidence type="ECO:0000313" key="2">
    <source>
        <dbReference type="Proteomes" id="UP000067626"/>
    </source>
</evidence>
<protein>
    <recommendedName>
        <fullName evidence="3">DUF3025 domain-containing protein</fullName>
    </recommendedName>
</protein>
<organism evidence="1 2">
    <name type="scientific">Chondromyces crocatus</name>
    <dbReference type="NCBI Taxonomy" id="52"/>
    <lineage>
        <taxon>Bacteria</taxon>
        <taxon>Pseudomonadati</taxon>
        <taxon>Myxococcota</taxon>
        <taxon>Polyangia</taxon>
        <taxon>Polyangiales</taxon>
        <taxon>Polyangiaceae</taxon>
        <taxon>Chondromyces</taxon>
    </lineage>
</organism>
<dbReference type="KEGG" id="ccro:CMC5_013440"/>
<dbReference type="RefSeq" id="WP_169796465.1">
    <property type="nucleotide sequence ID" value="NZ_CP012159.1"/>
</dbReference>
<dbReference type="AlphaFoldDB" id="A0A0K1E9G4"/>
<sequence>MERSPLFWPLRAAASAFTGFESWPSVDDYDRAAGEEFPVRFREQPPRPRRRGRRGPVEITSLYEGRIHLEGWIPTRPASWHDFFNLLVWLSFPRAKRQLSARQAGTLAQWVTPGARGLPGRRTREQDGLAILDEGGMLLLVEEAAAPEIQAGLDARQGDAVADVIATGRAVALVFGHAVYEQLALGGPLVRAMTHTLSSTGPLPANAEARVALADQLLQAALRQPESFCDPASFRSLPVDERLLGGHVSA</sequence>
<dbReference type="STRING" id="52.CMC5_013440"/>
<proteinExistence type="predicted"/>
<dbReference type="InterPro" id="IPR021390">
    <property type="entry name" value="DUF3025"/>
</dbReference>
<evidence type="ECO:0008006" key="3">
    <source>
        <dbReference type="Google" id="ProtNLM"/>
    </source>
</evidence>
<dbReference type="Proteomes" id="UP000067626">
    <property type="component" value="Chromosome"/>
</dbReference>
<keyword evidence="2" id="KW-1185">Reference proteome</keyword>